<feature type="region of interest" description="Disordered" evidence="4">
    <location>
        <begin position="174"/>
        <end position="210"/>
    </location>
</feature>
<evidence type="ECO:0000256" key="4">
    <source>
        <dbReference type="SAM" id="MobiDB-lite"/>
    </source>
</evidence>
<evidence type="ECO:0000256" key="5">
    <source>
        <dbReference type="SAM" id="SignalP"/>
    </source>
</evidence>
<dbReference type="InterPro" id="IPR050810">
    <property type="entry name" value="Bact_Secretion_Sys_Channel"/>
</dbReference>
<feature type="compositionally biased region" description="Gly residues" evidence="4">
    <location>
        <begin position="184"/>
        <end position="202"/>
    </location>
</feature>
<dbReference type="GO" id="GO:0009297">
    <property type="term" value="P:pilus assembly"/>
    <property type="evidence" value="ECO:0007669"/>
    <property type="project" value="InterPro"/>
</dbReference>
<dbReference type="OrthoDB" id="9775455at2"/>
<dbReference type="Pfam" id="PF00263">
    <property type="entry name" value="Secretin"/>
    <property type="match status" value="1"/>
</dbReference>
<dbReference type="InterPro" id="IPR011662">
    <property type="entry name" value="Secretin/TonB_short_N"/>
</dbReference>
<proteinExistence type="predicted"/>
<dbReference type="PANTHER" id="PTHR30332:SF17">
    <property type="entry name" value="TYPE IV PILIATION SYSTEM PROTEIN DR_0774-RELATED"/>
    <property type="match status" value="1"/>
</dbReference>
<feature type="signal peptide" evidence="5">
    <location>
        <begin position="1"/>
        <end position="20"/>
    </location>
</feature>
<evidence type="ECO:0000256" key="3">
    <source>
        <dbReference type="ARBA" id="ARBA00023237"/>
    </source>
</evidence>
<gene>
    <name evidence="7" type="ORF">C8D97_104155</name>
</gene>
<evidence type="ECO:0000256" key="1">
    <source>
        <dbReference type="ARBA" id="ARBA00022448"/>
    </source>
</evidence>
<comment type="caution">
    <text evidence="7">The sequence shown here is derived from an EMBL/GenBank/DDBJ whole genome shotgun (WGS) entry which is preliminary data.</text>
</comment>
<dbReference type="Proteomes" id="UP000245790">
    <property type="component" value="Unassembled WGS sequence"/>
</dbReference>
<name>A0A316GE58_9GAMM</name>
<dbReference type="Gene3D" id="3.30.1370.130">
    <property type="match status" value="1"/>
</dbReference>
<organism evidence="7 8">
    <name type="scientific">Pleionea mediterranea</name>
    <dbReference type="NCBI Taxonomy" id="523701"/>
    <lineage>
        <taxon>Bacteria</taxon>
        <taxon>Pseudomonadati</taxon>
        <taxon>Pseudomonadota</taxon>
        <taxon>Gammaproteobacteria</taxon>
        <taxon>Oceanospirillales</taxon>
        <taxon>Pleioneaceae</taxon>
        <taxon>Pleionea</taxon>
    </lineage>
</organism>
<dbReference type="GO" id="GO:0009306">
    <property type="term" value="P:protein secretion"/>
    <property type="evidence" value="ECO:0007669"/>
    <property type="project" value="InterPro"/>
</dbReference>
<dbReference type="RefSeq" id="WP_109762915.1">
    <property type="nucleotide sequence ID" value="NZ_QGGU01000004.1"/>
</dbReference>
<keyword evidence="3" id="KW-0998">Cell outer membrane</keyword>
<dbReference type="PANTHER" id="PTHR30332">
    <property type="entry name" value="PROBABLE GENERAL SECRETION PATHWAY PROTEIN D"/>
    <property type="match status" value="1"/>
</dbReference>
<keyword evidence="5" id="KW-0732">Signal</keyword>
<dbReference type="SMART" id="SM00965">
    <property type="entry name" value="STN"/>
    <property type="match status" value="1"/>
</dbReference>
<dbReference type="NCBIfam" id="TIGR02519">
    <property type="entry name" value="pilus_MshL"/>
    <property type="match status" value="1"/>
</dbReference>
<dbReference type="InterPro" id="IPR011514">
    <property type="entry name" value="Secretin_N_2"/>
</dbReference>
<dbReference type="InterPro" id="IPR004845">
    <property type="entry name" value="T2SS_GspD_CS"/>
</dbReference>
<keyword evidence="2" id="KW-0472">Membrane</keyword>
<keyword evidence="8" id="KW-1185">Reference proteome</keyword>
<feature type="chain" id="PRO_5016354834" evidence="5">
    <location>
        <begin position="21"/>
        <end position="549"/>
    </location>
</feature>
<dbReference type="GO" id="GO:0015627">
    <property type="term" value="C:type II protein secretion system complex"/>
    <property type="evidence" value="ECO:0007669"/>
    <property type="project" value="TreeGrafter"/>
</dbReference>
<evidence type="ECO:0000313" key="7">
    <source>
        <dbReference type="EMBL" id="PWK52937.1"/>
    </source>
</evidence>
<dbReference type="EMBL" id="QGGU01000004">
    <property type="protein sequence ID" value="PWK52937.1"/>
    <property type="molecule type" value="Genomic_DNA"/>
</dbReference>
<sequence length="549" mass="58994">MTKQKLIYTAITALYLSACATTTEPEPSAKATPPTMVQQTFEDDATTPSSTQTAPDSSAMLDSLMPQVTLGNDAPVSATRFDIKADQLPMNKFLMGLVDDTPYNILVDPNLTDPLTLQLKNVTIDEVLSVLEQTHDIDVQQQGSIYYVGGSKLQTAVYPLDYLNLERKGKSQTQVSSGQIYSSGGQGQQGQQGGNSGGGQGGQNVSTINSSNIETNSSTNLWQEVQKALNAIASQDDNSLVMVSPQTGIVLVKARPMVQRQVAEYLGVAQANLGRQVILEAKILEVKLNDEFQAGIDWSKVQVNGAGNMIALGQMGQELDVAAEANPINGVFNLLYETDPNDPNPFSATVNLLEQQGNVQVLSSPRISTINNQKAVIKVGTDEFFVTDISTTTTSGISSTTTPDVTLTPFFSGIALDVMPQVSANGDIILHVHPSVSEVNDQTKQINIGDQNLTLPLALSSIRESDSIVKLRSGEVVVIGGLMQNQVVKTDSGVPVLSNIPVIGNLFKQQRDKVVKSELVLLLKATVVDPNGWDSQVKESKQRFDRFGQ</sequence>
<dbReference type="PRINTS" id="PR00811">
    <property type="entry name" value="BCTERIALGSPD"/>
</dbReference>
<dbReference type="InterPro" id="IPR004846">
    <property type="entry name" value="T2SS/T3SS_dom"/>
</dbReference>
<dbReference type="InterPro" id="IPR013358">
    <property type="entry name" value="Pilus_biogenesis_MshL"/>
</dbReference>
<dbReference type="PROSITE" id="PS00875">
    <property type="entry name" value="T2SP_D"/>
    <property type="match status" value="1"/>
</dbReference>
<evidence type="ECO:0000259" key="6">
    <source>
        <dbReference type="SMART" id="SM00965"/>
    </source>
</evidence>
<evidence type="ECO:0000256" key="2">
    <source>
        <dbReference type="ARBA" id="ARBA00023136"/>
    </source>
</evidence>
<dbReference type="InterPro" id="IPR001775">
    <property type="entry name" value="GspD/PilQ"/>
</dbReference>
<reference evidence="7 8" key="1">
    <citation type="submission" date="2018-05" db="EMBL/GenBank/DDBJ databases">
        <title>Genomic Encyclopedia of Type Strains, Phase IV (KMG-IV): sequencing the most valuable type-strain genomes for metagenomic binning, comparative biology and taxonomic classification.</title>
        <authorList>
            <person name="Goeker M."/>
        </authorList>
    </citation>
    <scope>NUCLEOTIDE SEQUENCE [LARGE SCALE GENOMIC DNA]</scope>
    <source>
        <strain evidence="7 8">DSM 25350</strain>
    </source>
</reference>
<feature type="domain" description="Secretin/TonB short N-terminal" evidence="6">
    <location>
        <begin position="103"/>
        <end position="151"/>
    </location>
</feature>
<accession>A0A316GE58</accession>
<dbReference type="Pfam" id="PF07655">
    <property type="entry name" value="Secretin_N_2"/>
    <property type="match status" value="1"/>
</dbReference>
<dbReference type="GO" id="GO:0019867">
    <property type="term" value="C:outer membrane"/>
    <property type="evidence" value="ECO:0007669"/>
    <property type="project" value="InterPro"/>
</dbReference>
<feature type="compositionally biased region" description="Low complexity" evidence="4">
    <location>
        <begin position="174"/>
        <end position="183"/>
    </location>
</feature>
<keyword evidence="1" id="KW-0813">Transport</keyword>
<protein>
    <submittedName>
        <fullName evidence="7">MSHA biogenesis protein MshL</fullName>
    </submittedName>
</protein>
<dbReference type="AlphaFoldDB" id="A0A316GE58"/>
<evidence type="ECO:0000313" key="8">
    <source>
        <dbReference type="Proteomes" id="UP000245790"/>
    </source>
</evidence>